<dbReference type="EMBL" id="OOIL02000014">
    <property type="protein sequence ID" value="VFQ59381.1"/>
    <property type="molecule type" value="Genomic_DNA"/>
</dbReference>
<dbReference type="AlphaFoldDB" id="A0A484K0Q0"/>
<keyword evidence="2" id="KW-1185">Reference proteome</keyword>
<reference evidence="1 2" key="1">
    <citation type="submission" date="2018-04" db="EMBL/GenBank/DDBJ databases">
        <authorList>
            <person name="Vogel A."/>
        </authorList>
    </citation>
    <scope>NUCLEOTIDE SEQUENCE [LARGE SCALE GENOMIC DNA]</scope>
</reference>
<sequence>MKERKNDAVKYAKESFDYFKSWHPNQQPGAISLSLAMKYAKESYNYFKGTCSIHSRNSNPFCSLPPQNVALQTGDHKKS</sequence>
<name>A0A484K0Q0_9ASTE</name>
<proteinExistence type="predicted"/>
<organism evidence="1 2">
    <name type="scientific">Cuscuta campestris</name>
    <dbReference type="NCBI Taxonomy" id="132261"/>
    <lineage>
        <taxon>Eukaryota</taxon>
        <taxon>Viridiplantae</taxon>
        <taxon>Streptophyta</taxon>
        <taxon>Embryophyta</taxon>
        <taxon>Tracheophyta</taxon>
        <taxon>Spermatophyta</taxon>
        <taxon>Magnoliopsida</taxon>
        <taxon>eudicotyledons</taxon>
        <taxon>Gunneridae</taxon>
        <taxon>Pentapetalae</taxon>
        <taxon>asterids</taxon>
        <taxon>lamiids</taxon>
        <taxon>Solanales</taxon>
        <taxon>Convolvulaceae</taxon>
        <taxon>Cuscuteae</taxon>
        <taxon>Cuscuta</taxon>
        <taxon>Cuscuta subgen. Grammica</taxon>
        <taxon>Cuscuta sect. Cleistogrammica</taxon>
    </lineage>
</organism>
<evidence type="ECO:0000313" key="1">
    <source>
        <dbReference type="EMBL" id="VFQ59381.1"/>
    </source>
</evidence>
<dbReference type="Proteomes" id="UP000595140">
    <property type="component" value="Unassembled WGS sequence"/>
</dbReference>
<protein>
    <submittedName>
        <fullName evidence="1">Uncharacterized protein</fullName>
    </submittedName>
</protein>
<evidence type="ECO:0000313" key="2">
    <source>
        <dbReference type="Proteomes" id="UP000595140"/>
    </source>
</evidence>
<accession>A0A484K0Q0</accession>
<gene>
    <name evidence="1" type="ORF">CCAM_LOCUS1157</name>
</gene>